<dbReference type="AlphaFoldDB" id="A0A8B7NNF7"/>
<evidence type="ECO:0000256" key="5">
    <source>
        <dbReference type="PROSITE-ProRule" id="PRU00309"/>
    </source>
</evidence>
<dbReference type="OrthoDB" id="8948150at2759"/>
<feature type="coiled-coil region" evidence="6">
    <location>
        <begin position="744"/>
        <end position="771"/>
    </location>
</feature>
<accession>A0A8B7NNF7</accession>
<keyword evidence="9" id="KW-1185">Reference proteome</keyword>
<evidence type="ECO:0000256" key="2">
    <source>
        <dbReference type="ARBA" id="ARBA00022771"/>
    </source>
</evidence>
<dbReference type="Pfam" id="PF05485">
    <property type="entry name" value="THAP"/>
    <property type="match status" value="2"/>
</dbReference>
<dbReference type="InterPro" id="IPR026516">
    <property type="entry name" value="THAP1/10"/>
</dbReference>
<dbReference type="GeneID" id="108672105"/>
<dbReference type="InterPro" id="IPR006612">
    <property type="entry name" value="THAP_Znf"/>
</dbReference>
<evidence type="ECO:0000256" key="3">
    <source>
        <dbReference type="ARBA" id="ARBA00022833"/>
    </source>
</evidence>
<dbReference type="GO" id="GO:0008270">
    <property type="term" value="F:zinc ion binding"/>
    <property type="evidence" value="ECO:0007669"/>
    <property type="project" value="UniProtKB-KW"/>
</dbReference>
<dbReference type="KEGG" id="hazt:108672105"/>
<evidence type="ECO:0000313" key="10">
    <source>
        <dbReference type="RefSeq" id="XP_018015217.1"/>
    </source>
</evidence>
<evidence type="ECO:0000259" key="8">
    <source>
        <dbReference type="PROSITE" id="PS50950"/>
    </source>
</evidence>
<sequence>MAFENKNPGIDSWHPPEGLRFDTQSVNVSNSLLELRSQEDNTEGVDYEAHPGLNTADLNLQHEEIVVNNFVEQELPAPGSEDEQQARKSVSIDISLSTNGNSEDEVLVMDACNPQTVDNFSSGIIGTSSTLQPLVANSLPKISLGIKAITTKKCGPHSSYFICSADGCTSTSKDHLLFPFPKAPRVALLWLQLIGKQNLVHHLGVNGSVPNNFLLCENHFDDDQFIECSDNKLIKKTAMPSRFLTNPSVKTDKIPQGAQAENSSLISTISKKSQKPHQNTSSVASRKDRTAEFHSQDNIQEEYSVTARRRFLGDDTHNLQAVHSIPVFCIDDFGSGEELVGSILPKVAVVSLIPLQSSSFTLEFCVENNLGLKSAQCCKAAVKHLESIGRLATEDQSISIKRIIALQSNNLAKLSSVDLRRPEFIDQQIYFIKSEPSTSVGDIKPHQEELFAAKGGMRRCVVAECRPDKDTVLFPFPVNEDLCRAWLENMDDPSLLELCHRDGYSYCHEALHLCCKHFQPNCYITRRARLKLIPNAVPTIFRHGRLSYPCRYVSWRPSPSDLRCDHDDCMEVASRPWQSAEEARYLQKRRRWLERMKILAMEASCRESPLSVHKRRRVVSHLSSEVPDCSNNYLGDEAADEDDESIVQLPGGGSQVLKIERRWNNPTEDEMSELDNDFEDPALLKKAIKRFCDEQVSLTVKRKRTDARVRRRITPRNSGPKQRKPRSIYPLRDESEKKVDMAQLADLDAEVSQLRAQLNLLNTEHMRLRSAIFRVSKNVEMEEQMPLRHFLTPKDAFDACKRKLDPCTYGFMNHQQSHYTKPHWDTRSAKIPILISRCSVKVWDVLQTLFKLPCKASLFKYKALARKDPSIFENSALMNELVQKTYKSRFKRARPRQYTKKNSLTGLTVSSVLQNYIMKHEIVPEV</sequence>
<organism evidence="9 10">
    <name type="scientific">Hyalella azteca</name>
    <name type="common">Amphipod</name>
    <dbReference type="NCBI Taxonomy" id="294128"/>
    <lineage>
        <taxon>Eukaryota</taxon>
        <taxon>Metazoa</taxon>
        <taxon>Ecdysozoa</taxon>
        <taxon>Arthropoda</taxon>
        <taxon>Crustacea</taxon>
        <taxon>Multicrustacea</taxon>
        <taxon>Malacostraca</taxon>
        <taxon>Eumalacostraca</taxon>
        <taxon>Peracarida</taxon>
        <taxon>Amphipoda</taxon>
        <taxon>Senticaudata</taxon>
        <taxon>Talitrida</taxon>
        <taxon>Talitroidea</taxon>
        <taxon>Hyalellidae</taxon>
        <taxon>Hyalella</taxon>
    </lineage>
</organism>
<feature type="region of interest" description="Disordered" evidence="7">
    <location>
        <begin position="710"/>
        <end position="735"/>
    </location>
</feature>
<dbReference type="PANTHER" id="PTHR46600:SF11">
    <property type="entry name" value="THAP DOMAIN-CONTAINING PROTEIN 10"/>
    <property type="match status" value="1"/>
</dbReference>
<evidence type="ECO:0000256" key="6">
    <source>
        <dbReference type="SAM" id="Coils"/>
    </source>
</evidence>
<dbReference type="PANTHER" id="PTHR46600">
    <property type="entry name" value="THAP DOMAIN-CONTAINING"/>
    <property type="match status" value="1"/>
</dbReference>
<feature type="domain" description="THAP-type" evidence="8">
    <location>
        <begin position="157"/>
        <end position="243"/>
    </location>
</feature>
<name>A0A8B7NNF7_HYAAZ</name>
<dbReference type="PROSITE" id="PS50950">
    <property type="entry name" value="ZF_THAP"/>
    <property type="match status" value="2"/>
</dbReference>
<feature type="region of interest" description="Disordered" evidence="7">
    <location>
        <begin position="267"/>
        <end position="299"/>
    </location>
</feature>
<dbReference type="RefSeq" id="XP_018015217.1">
    <property type="nucleotide sequence ID" value="XM_018159728.2"/>
</dbReference>
<keyword evidence="2 5" id="KW-0863">Zinc-finger</keyword>
<keyword evidence="6" id="KW-0175">Coiled coil</keyword>
<keyword evidence="1" id="KW-0479">Metal-binding</keyword>
<keyword evidence="3" id="KW-0862">Zinc</keyword>
<feature type="compositionally biased region" description="Basic and acidic residues" evidence="7">
    <location>
        <begin position="285"/>
        <end position="295"/>
    </location>
</feature>
<dbReference type="SUPFAM" id="SSF57716">
    <property type="entry name" value="Glucocorticoid receptor-like (DNA-binding domain)"/>
    <property type="match status" value="2"/>
</dbReference>
<dbReference type="SMART" id="SM00692">
    <property type="entry name" value="DM3"/>
    <property type="match status" value="2"/>
</dbReference>
<dbReference type="GO" id="GO:0043565">
    <property type="term" value="F:sequence-specific DNA binding"/>
    <property type="evidence" value="ECO:0007669"/>
    <property type="project" value="InterPro"/>
</dbReference>
<reference evidence="10" key="1">
    <citation type="submission" date="2025-08" db="UniProtKB">
        <authorList>
            <consortium name="RefSeq"/>
        </authorList>
    </citation>
    <scope>IDENTIFICATION</scope>
    <source>
        <tissue evidence="10">Whole organism</tissue>
    </source>
</reference>
<protein>
    <submittedName>
        <fullName evidence="10">Uncharacterized protein LOC108672105</fullName>
    </submittedName>
</protein>
<gene>
    <name evidence="10" type="primary">LOC108672105</name>
</gene>
<keyword evidence="4 5" id="KW-0238">DNA-binding</keyword>
<evidence type="ECO:0000256" key="4">
    <source>
        <dbReference type="ARBA" id="ARBA00023125"/>
    </source>
</evidence>
<dbReference type="Proteomes" id="UP000694843">
    <property type="component" value="Unplaced"/>
</dbReference>
<feature type="compositionally biased region" description="Polar residues" evidence="7">
    <location>
        <begin position="267"/>
        <end position="284"/>
    </location>
</feature>
<feature type="domain" description="THAP-type" evidence="8">
    <location>
        <begin position="457"/>
        <end position="541"/>
    </location>
</feature>
<dbReference type="SMART" id="SM00980">
    <property type="entry name" value="THAP"/>
    <property type="match status" value="2"/>
</dbReference>
<proteinExistence type="predicted"/>
<evidence type="ECO:0000313" key="9">
    <source>
        <dbReference type="Proteomes" id="UP000694843"/>
    </source>
</evidence>
<evidence type="ECO:0000256" key="7">
    <source>
        <dbReference type="SAM" id="MobiDB-lite"/>
    </source>
</evidence>
<evidence type="ECO:0000256" key="1">
    <source>
        <dbReference type="ARBA" id="ARBA00022723"/>
    </source>
</evidence>